<organism evidence="2 3">
    <name type="scientific">Butyricimonas faecihominis</name>
    <dbReference type="NCBI Taxonomy" id="1472416"/>
    <lineage>
        <taxon>Bacteria</taxon>
        <taxon>Pseudomonadati</taxon>
        <taxon>Bacteroidota</taxon>
        <taxon>Bacteroidia</taxon>
        <taxon>Bacteroidales</taxon>
        <taxon>Odoribacteraceae</taxon>
        <taxon>Butyricimonas</taxon>
    </lineage>
</organism>
<dbReference type="Proteomes" id="UP000546007">
    <property type="component" value="Unassembled WGS sequence"/>
</dbReference>
<dbReference type="RefSeq" id="WP_124316622.1">
    <property type="nucleotide sequence ID" value="NZ_AP028155.1"/>
</dbReference>
<feature type="signal peptide" evidence="1">
    <location>
        <begin position="1"/>
        <end position="18"/>
    </location>
</feature>
<dbReference type="AlphaFoldDB" id="A0A7W6HX25"/>
<feature type="chain" id="PRO_5030770322" evidence="1">
    <location>
        <begin position="19"/>
        <end position="340"/>
    </location>
</feature>
<dbReference type="PROSITE" id="PS51257">
    <property type="entry name" value="PROKAR_LIPOPROTEIN"/>
    <property type="match status" value="1"/>
</dbReference>
<sequence>MKTFKYILVLCIMVTAMACDRSDDSNFDVLLPDKPSFDESTVYGKRMKEFFDKYGIWCQYNVSANDLFYTWTGSENWTSSALDYEYEEANAEYIVKALDFLENEVMINMPVSILDEYLGLYIAFEGRVFHSCELEDGLDYTSKEDYPGIEEEFEESAYGWNGSRYLLLAPVGPEFDKTDKETLKREWTALIFYEALKNLPNPDAFEDKNSDAWDAFAYFYYDYLVGDHEDGWAYNDYLGKYQGPYTDGLVSPGPISSATLMDGYDDEENGTGFYAMIYKWYGKSSCLDAFAAYVGYIMYASAEEKAEIRSQSDNVLVNERLVKEYCKKHLNWDIPELGEK</sequence>
<proteinExistence type="predicted"/>
<comment type="caution">
    <text evidence="2">The sequence shown here is derived from an EMBL/GenBank/DDBJ whole genome shotgun (WGS) entry which is preliminary data.</text>
</comment>
<protein>
    <submittedName>
        <fullName evidence="2">Uncharacterized protein</fullName>
    </submittedName>
</protein>
<reference evidence="2 3" key="1">
    <citation type="submission" date="2020-08" db="EMBL/GenBank/DDBJ databases">
        <title>Genomic Encyclopedia of Type Strains, Phase IV (KMG-IV): sequencing the most valuable type-strain genomes for metagenomic binning, comparative biology and taxonomic classification.</title>
        <authorList>
            <person name="Goeker M."/>
        </authorList>
    </citation>
    <scope>NUCLEOTIDE SEQUENCE [LARGE SCALE GENOMIC DNA]</scope>
    <source>
        <strain evidence="2 3">DSM 105721</strain>
    </source>
</reference>
<dbReference type="GeneID" id="93101780"/>
<gene>
    <name evidence="2" type="ORF">GGR14_002375</name>
</gene>
<dbReference type="EMBL" id="JACIES010000005">
    <property type="protein sequence ID" value="MBB4026581.1"/>
    <property type="molecule type" value="Genomic_DNA"/>
</dbReference>
<keyword evidence="1" id="KW-0732">Signal</keyword>
<evidence type="ECO:0000313" key="3">
    <source>
        <dbReference type="Proteomes" id="UP000546007"/>
    </source>
</evidence>
<evidence type="ECO:0000313" key="2">
    <source>
        <dbReference type="EMBL" id="MBB4026581.1"/>
    </source>
</evidence>
<evidence type="ECO:0000256" key="1">
    <source>
        <dbReference type="SAM" id="SignalP"/>
    </source>
</evidence>
<dbReference type="OrthoDB" id="1113652at2"/>
<name>A0A7W6HX25_9BACT</name>
<keyword evidence="3" id="KW-1185">Reference proteome</keyword>
<accession>A0A7W6HX25</accession>